<dbReference type="Pfam" id="PF02896">
    <property type="entry name" value="PEP-utilizers_C"/>
    <property type="match status" value="1"/>
</dbReference>
<feature type="region of interest" description="Disordered" evidence="15">
    <location>
        <begin position="1"/>
        <end position="23"/>
    </location>
</feature>
<evidence type="ECO:0000256" key="13">
    <source>
        <dbReference type="ARBA" id="ARBA00033470"/>
    </source>
</evidence>
<evidence type="ECO:0000256" key="5">
    <source>
        <dbReference type="ARBA" id="ARBA00011996"/>
    </source>
</evidence>
<dbReference type="InterPro" id="IPR000121">
    <property type="entry name" value="PEP_util_C"/>
</dbReference>
<evidence type="ECO:0000256" key="4">
    <source>
        <dbReference type="ARBA" id="ARBA00007837"/>
    </source>
</evidence>
<dbReference type="InterPro" id="IPR040442">
    <property type="entry name" value="Pyrv_kinase-like_dom_sf"/>
</dbReference>
<dbReference type="GO" id="GO:0008986">
    <property type="term" value="F:pyruvate, water dikinase activity"/>
    <property type="evidence" value="ECO:0007669"/>
    <property type="project" value="UniProtKB-EC"/>
</dbReference>
<keyword evidence="9" id="KW-0547">Nucleotide-binding</keyword>
<evidence type="ECO:0000256" key="6">
    <source>
        <dbReference type="ARBA" id="ARBA00021623"/>
    </source>
</evidence>
<feature type="domain" description="PEP-utilising enzyme C-terminal" evidence="18">
    <location>
        <begin position="494"/>
        <end position="810"/>
    </location>
</feature>
<gene>
    <name evidence="19" type="ORF">COX80_01025</name>
</gene>
<dbReference type="Proteomes" id="UP000231453">
    <property type="component" value="Unassembled WGS sequence"/>
</dbReference>
<accession>A0A2M7VBJ8</accession>
<evidence type="ECO:0000313" key="19">
    <source>
        <dbReference type="EMBL" id="PIZ96550.1"/>
    </source>
</evidence>
<comment type="function">
    <text evidence="2">Catalyzes the phosphorylation of pyruvate to phosphoenolpyruvate.</text>
</comment>
<dbReference type="InterPro" id="IPR023151">
    <property type="entry name" value="PEP_util_CS"/>
</dbReference>
<dbReference type="PANTHER" id="PTHR43030">
    <property type="entry name" value="PHOSPHOENOLPYRUVATE SYNTHASE"/>
    <property type="match status" value="1"/>
</dbReference>
<dbReference type="SUPFAM" id="SSF52009">
    <property type="entry name" value="Phosphohistidine domain"/>
    <property type="match status" value="1"/>
</dbReference>
<keyword evidence="8" id="KW-0479">Metal-binding</keyword>
<dbReference type="NCBIfam" id="NF005057">
    <property type="entry name" value="PRK06464.1"/>
    <property type="match status" value="1"/>
</dbReference>
<dbReference type="GO" id="GO:0046872">
    <property type="term" value="F:metal ion binding"/>
    <property type="evidence" value="ECO:0007669"/>
    <property type="project" value="UniProtKB-KW"/>
</dbReference>
<dbReference type="InterPro" id="IPR013815">
    <property type="entry name" value="ATP_grasp_subdomain_1"/>
</dbReference>
<dbReference type="UniPathway" id="UPA00138"/>
<dbReference type="AlphaFoldDB" id="A0A2M7VBJ8"/>
<evidence type="ECO:0000259" key="18">
    <source>
        <dbReference type="Pfam" id="PF02896"/>
    </source>
</evidence>
<keyword evidence="19" id="KW-0670">Pyruvate</keyword>
<dbReference type="FunFam" id="3.30.470.20:FF:000017">
    <property type="entry name" value="Phosphoenolpyruvate synthase"/>
    <property type="match status" value="1"/>
</dbReference>
<dbReference type="InterPro" id="IPR006319">
    <property type="entry name" value="PEP_synth"/>
</dbReference>
<proteinExistence type="inferred from homology"/>
<dbReference type="InterPro" id="IPR002192">
    <property type="entry name" value="PPDK_AMP/ATP-bd"/>
</dbReference>
<dbReference type="PROSITE" id="PS00742">
    <property type="entry name" value="PEP_ENZYMES_2"/>
    <property type="match status" value="1"/>
</dbReference>
<evidence type="ECO:0000259" key="17">
    <source>
        <dbReference type="Pfam" id="PF01326"/>
    </source>
</evidence>
<evidence type="ECO:0000256" key="10">
    <source>
        <dbReference type="ARBA" id="ARBA00022777"/>
    </source>
</evidence>
<protein>
    <recommendedName>
        <fullName evidence="6">Phosphoenolpyruvate synthase</fullName>
        <ecNumber evidence="5">2.7.9.2</ecNumber>
    </recommendedName>
    <alternativeName>
        <fullName evidence="13">Pyruvate, water dikinase</fullName>
    </alternativeName>
</protein>
<dbReference type="InterPro" id="IPR015813">
    <property type="entry name" value="Pyrv/PenolPyrv_kinase-like_dom"/>
</dbReference>
<evidence type="ECO:0000256" key="14">
    <source>
        <dbReference type="ARBA" id="ARBA00047700"/>
    </source>
</evidence>
<keyword evidence="7 19" id="KW-0808">Transferase</keyword>
<dbReference type="InterPro" id="IPR018274">
    <property type="entry name" value="PEP_util_AS"/>
</dbReference>
<sequence>MLKGRVKSSKKAAGSGGNKTNKIDAHKKDKRILWFDDICIKDIPLVGGKNASLGEMYNNLKSKGISVPNGFAVTSFSYWEFLEKSGLKKKIKEAVRNLNINDIKELSSTGAKIRKLILDATFPKEINLEIEKAYTELSNSQKVKNIAVAVRSSATAEDLPDASFAGQQETYLNIVGKKDLKIAVKKCIASLFTDRAISYRETKGFDHLDVALSVTVQIMVGSESGASGVMFTLDTESGFPGVVLINSSYGLGEYVVKGRVTPDQYYVFKEGLAQGKKSIISKILGTKEVKLVYGKTGTKQMKVPVSQQNKFAISDDDVLQLAKWGVEIEKYYGKHQDIEWAKDGKTGELYIVQARPETVKANNDKNFIETYILNKKGKVLLTGTSVGQKIGAGKVRVIDNPKQMKLFKKGEVLVTRITDPDWEPIMRIASAIVTEQGGKTSHAAIVSRELGVPCIVGAKNARKVLKTGEKVTVSCTGGDEGVIYKEMLPFEVQKTEIKQVDKTNTKIMMNVGDPDHAFSLSFLPNDGVGLAREEFIFSNFIRIHPLALLNYDKLQDKKAKKQIAEITRGYKKKSDYAVDKLAEGIARIAASFYPKDVIVRLSDFKTNEYATLIGGKEFEPKEENPMLGWRGASRYYSKEYKPGFKLECDAIKKVREEWGLKNLIVMIPFCRTPEEGQKVLDTMKEFGLERGKEDLQVYVMCEIPSNVILAEDFAQLFDGFSIGSNDLTQLTLGVDRDSALVSHVYSEKNQAVVKLIKDVIHTAHKYKRKVGICGQAPSDYPEFAEMLVREGIDSISLNPDTVIPTRERIAFTEKTLGRKGKKTHKTYLGLVTLLGIVSAFTMTLGAGCNVSQNIDKLKNSTNIQEVTPAQIRENAEKKALEMQAQNKLQLTQTLNIADFANFSLKYPQDWSVNYWNGGVTLTNTSSSEYISIFKQLVSHPVVQEQKTAFSLSGKEAFKYQLNLNSGATNFNVVEVNMGEDVLEINSDAANFEDILATFQFTDMTNPDRPLTHWDVREKRICTQMITYAREGDGASCQAFSTPCDVPESWQVCDATSQ</sequence>
<evidence type="ECO:0000256" key="1">
    <source>
        <dbReference type="ARBA" id="ARBA00001946"/>
    </source>
</evidence>
<evidence type="ECO:0000259" key="16">
    <source>
        <dbReference type="Pfam" id="PF00391"/>
    </source>
</evidence>
<dbReference type="InterPro" id="IPR008279">
    <property type="entry name" value="PEP-util_enz_mobile_dom"/>
</dbReference>
<dbReference type="PROSITE" id="PS00370">
    <property type="entry name" value="PEP_ENZYMES_PHOS_SITE"/>
    <property type="match status" value="1"/>
</dbReference>
<dbReference type="Gene3D" id="3.30.470.20">
    <property type="entry name" value="ATP-grasp fold, B domain"/>
    <property type="match status" value="1"/>
</dbReference>
<dbReference type="EC" id="2.7.9.2" evidence="5"/>
<dbReference type="NCBIfam" id="TIGR01418">
    <property type="entry name" value="PEP_synth"/>
    <property type="match status" value="1"/>
</dbReference>
<dbReference type="Pfam" id="PF01326">
    <property type="entry name" value="PPDK_N"/>
    <property type="match status" value="1"/>
</dbReference>
<evidence type="ECO:0000256" key="12">
    <source>
        <dbReference type="ARBA" id="ARBA00022842"/>
    </source>
</evidence>
<keyword evidence="12" id="KW-0460">Magnesium</keyword>
<dbReference type="GO" id="GO:0005524">
    <property type="term" value="F:ATP binding"/>
    <property type="evidence" value="ECO:0007669"/>
    <property type="project" value="UniProtKB-KW"/>
</dbReference>
<dbReference type="Gene3D" id="3.20.20.60">
    <property type="entry name" value="Phosphoenolpyruvate-binding domains"/>
    <property type="match status" value="1"/>
</dbReference>
<feature type="domain" description="Pyruvate phosphate dikinase AMP/ATP-binding" evidence="17">
    <location>
        <begin position="44"/>
        <end position="365"/>
    </location>
</feature>
<dbReference type="FunFam" id="3.30.1490.20:FF:000010">
    <property type="entry name" value="Phosphoenolpyruvate synthase"/>
    <property type="match status" value="1"/>
</dbReference>
<organism evidence="19 20">
    <name type="scientific">Candidatus Magasanikbacteria bacterium CG_4_10_14_0_2_um_filter_33_14</name>
    <dbReference type="NCBI Taxonomy" id="1974636"/>
    <lineage>
        <taxon>Bacteria</taxon>
        <taxon>Candidatus Magasanikiibacteriota</taxon>
    </lineage>
</organism>
<dbReference type="InterPro" id="IPR036637">
    <property type="entry name" value="Phosphohistidine_dom_sf"/>
</dbReference>
<keyword evidence="11" id="KW-0067">ATP-binding</keyword>
<comment type="similarity">
    <text evidence="4">Belongs to the PEP-utilizing enzyme family.</text>
</comment>
<evidence type="ECO:0000256" key="8">
    <source>
        <dbReference type="ARBA" id="ARBA00022723"/>
    </source>
</evidence>
<evidence type="ECO:0000256" key="2">
    <source>
        <dbReference type="ARBA" id="ARBA00002988"/>
    </source>
</evidence>
<dbReference type="SUPFAM" id="SSF51621">
    <property type="entry name" value="Phosphoenolpyruvate/pyruvate domain"/>
    <property type="match status" value="1"/>
</dbReference>
<dbReference type="Pfam" id="PF00391">
    <property type="entry name" value="PEP-utilizers"/>
    <property type="match status" value="1"/>
</dbReference>
<name>A0A2M7VBJ8_9BACT</name>
<dbReference type="EMBL" id="PFPL01000018">
    <property type="protein sequence ID" value="PIZ96550.1"/>
    <property type="molecule type" value="Genomic_DNA"/>
</dbReference>
<evidence type="ECO:0000256" key="3">
    <source>
        <dbReference type="ARBA" id="ARBA00004742"/>
    </source>
</evidence>
<evidence type="ECO:0000313" key="20">
    <source>
        <dbReference type="Proteomes" id="UP000231453"/>
    </source>
</evidence>
<dbReference type="PANTHER" id="PTHR43030:SF1">
    <property type="entry name" value="PHOSPHOENOLPYRUVATE SYNTHASE"/>
    <property type="match status" value="1"/>
</dbReference>
<evidence type="ECO:0000256" key="9">
    <source>
        <dbReference type="ARBA" id="ARBA00022741"/>
    </source>
</evidence>
<feature type="compositionally biased region" description="Basic residues" evidence="15">
    <location>
        <begin position="1"/>
        <end position="10"/>
    </location>
</feature>
<evidence type="ECO:0000256" key="15">
    <source>
        <dbReference type="SAM" id="MobiDB-lite"/>
    </source>
</evidence>
<comment type="catalytic activity">
    <reaction evidence="14">
        <text>pyruvate + ATP + H2O = phosphoenolpyruvate + AMP + phosphate + 2 H(+)</text>
        <dbReference type="Rhea" id="RHEA:11364"/>
        <dbReference type="ChEBI" id="CHEBI:15361"/>
        <dbReference type="ChEBI" id="CHEBI:15377"/>
        <dbReference type="ChEBI" id="CHEBI:15378"/>
        <dbReference type="ChEBI" id="CHEBI:30616"/>
        <dbReference type="ChEBI" id="CHEBI:43474"/>
        <dbReference type="ChEBI" id="CHEBI:58702"/>
        <dbReference type="ChEBI" id="CHEBI:456215"/>
        <dbReference type="EC" id="2.7.9.2"/>
    </reaction>
</comment>
<reference evidence="20" key="1">
    <citation type="submission" date="2017-09" db="EMBL/GenBank/DDBJ databases">
        <title>Depth-based differentiation of microbial function through sediment-hosted aquifers and enrichment of novel symbionts in the deep terrestrial subsurface.</title>
        <authorList>
            <person name="Probst A.J."/>
            <person name="Ladd B."/>
            <person name="Jarett J.K."/>
            <person name="Geller-Mcgrath D.E."/>
            <person name="Sieber C.M.K."/>
            <person name="Emerson J.B."/>
            <person name="Anantharaman K."/>
            <person name="Thomas B.C."/>
            <person name="Malmstrom R."/>
            <person name="Stieglmeier M."/>
            <person name="Klingl A."/>
            <person name="Woyke T."/>
            <person name="Ryan C.M."/>
            <person name="Banfield J.F."/>
        </authorList>
    </citation>
    <scope>NUCLEOTIDE SEQUENCE [LARGE SCALE GENOMIC DNA]</scope>
</reference>
<evidence type="ECO:0000256" key="11">
    <source>
        <dbReference type="ARBA" id="ARBA00022840"/>
    </source>
</evidence>
<comment type="cofactor">
    <cofactor evidence="1">
        <name>Mg(2+)</name>
        <dbReference type="ChEBI" id="CHEBI:18420"/>
    </cofactor>
</comment>
<keyword evidence="10" id="KW-0418">Kinase</keyword>
<comment type="caution">
    <text evidence="19">The sequence shown here is derived from an EMBL/GenBank/DDBJ whole genome shotgun (WGS) entry which is preliminary data.</text>
</comment>
<comment type="pathway">
    <text evidence="3">Carbohydrate biosynthesis; gluconeogenesis.</text>
</comment>
<dbReference type="Gene3D" id="3.30.1490.20">
    <property type="entry name" value="ATP-grasp fold, A domain"/>
    <property type="match status" value="1"/>
</dbReference>
<dbReference type="GO" id="GO:0006094">
    <property type="term" value="P:gluconeogenesis"/>
    <property type="evidence" value="ECO:0007669"/>
    <property type="project" value="UniProtKB-UniPathway"/>
</dbReference>
<evidence type="ECO:0000256" key="7">
    <source>
        <dbReference type="ARBA" id="ARBA00022679"/>
    </source>
</evidence>
<dbReference type="Gene3D" id="3.50.30.10">
    <property type="entry name" value="Phosphohistidine domain"/>
    <property type="match status" value="1"/>
</dbReference>
<dbReference type="SUPFAM" id="SSF56059">
    <property type="entry name" value="Glutathione synthetase ATP-binding domain-like"/>
    <property type="match status" value="1"/>
</dbReference>
<feature type="domain" description="PEP-utilising enzyme mobile" evidence="16">
    <location>
        <begin position="407"/>
        <end position="478"/>
    </location>
</feature>